<dbReference type="InterPro" id="IPR018604">
    <property type="entry name" value="YycI-like"/>
</dbReference>
<dbReference type="AlphaFoldDB" id="E4KQU7"/>
<dbReference type="Proteomes" id="UP000005990">
    <property type="component" value="Unassembled WGS sequence"/>
</dbReference>
<keyword evidence="1" id="KW-0472">Membrane</keyword>
<name>E4KQU7_9LACT</name>
<keyword evidence="1" id="KW-0812">Transmembrane</keyword>
<dbReference type="OrthoDB" id="2139096at2"/>
<feature type="domain" description="Regulatory protein YycH-like" evidence="2">
    <location>
        <begin position="33"/>
        <end position="268"/>
    </location>
</feature>
<dbReference type="Pfam" id="PF09648">
    <property type="entry name" value="YycI"/>
    <property type="match status" value="1"/>
</dbReference>
<evidence type="ECO:0000313" key="4">
    <source>
        <dbReference type="Proteomes" id="UP000005990"/>
    </source>
</evidence>
<gene>
    <name evidence="3" type="ORF">HMPREF9257_0657</name>
</gene>
<dbReference type="GO" id="GO:0016020">
    <property type="term" value="C:membrane"/>
    <property type="evidence" value="ECO:0007669"/>
    <property type="project" value="InterPro"/>
</dbReference>
<evidence type="ECO:0000313" key="3">
    <source>
        <dbReference type="EMBL" id="EFR30705.1"/>
    </source>
</evidence>
<protein>
    <submittedName>
        <fullName evidence="3">Peptidase propeptide and YPEB domain protein</fullName>
    </submittedName>
</protein>
<organism evidence="3 4">
    <name type="scientific">Eremococcus coleocola ACS-139-V-Col8</name>
    <dbReference type="NCBI Taxonomy" id="908337"/>
    <lineage>
        <taxon>Bacteria</taxon>
        <taxon>Bacillati</taxon>
        <taxon>Bacillota</taxon>
        <taxon>Bacilli</taxon>
        <taxon>Lactobacillales</taxon>
        <taxon>Aerococcaceae</taxon>
        <taxon>Eremococcus</taxon>
    </lineage>
</organism>
<keyword evidence="4" id="KW-1185">Reference proteome</keyword>
<dbReference type="eggNOG" id="COG4853">
    <property type="taxonomic scope" value="Bacteria"/>
</dbReference>
<feature type="transmembrane region" description="Helical" evidence="1">
    <location>
        <begin position="7"/>
        <end position="26"/>
    </location>
</feature>
<dbReference type="RefSeq" id="WP_006418865.1">
    <property type="nucleotide sequence ID" value="NZ_AENN01000017.1"/>
</dbReference>
<dbReference type="STRING" id="908337.HMPREF9257_0657"/>
<dbReference type="Gene3D" id="2.40.128.690">
    <property type="entry name" value="YycH protein, domain 3-like"/>
    <property type="match status" value="1"/>
</dbReference>
<reference evidence="3 4" key="1">
    <citation type="submission" date="2010-10" db="EMBL/GenBank/DDBJ databases">
        <authorList>
            <person name="Durkin A.S."/>
            <person name="Madupu R."/>
            <person name="Torralba M."/>
            <person name="Gillis M."/>
            <person name="Methe B."/>
            <person name="Sutton G."/>
            <person name="Nelson K.E."/>
        </authorList>
    </citation>
    <scope>NUCLEOTIDE SEQUENCE [LARGE SCALE GENOMIC DNA]</scope>
    <source>
        <strain evidence="3 4">ACS-139-V-Col8</strain>
    </source>
</reference>
<proteinExistence type="predicted"/>
<accession>E4KQU7</accession>
<sequence length="282" mass="32542">MDFKRINVLLLVFFIVFDFYLLHMLFTRVEADTDQSTQQVERAVEDELEARNIGFETLGEEAIQLPLLKTQNSNHLAENIGQLQNQTATMDSNRQLTSSFDQPLDLGLGINQETAGLSDEQFKLLLDNFLRRPELVINGDLYKSYWYIPSERLIILRMMDEEGHVIIDGTADLRLLLDENYQLISYTQTYQAGLKQLDTQVQALSEKAAMEILESRIETAIPDNSQIITARLAYYRYTALKDYNIYSPSWEFIYSRSDGTLRTIMVDATRGQVVNRNQVMIN</sequence>
<evidence type="ECO:0000256" key="1">
    <source>
        <dbReference type="SAM" id="Phobius"/>
    </source>
</evidence>
<keyword evidence="1" id="KW-1133">Transmembrane helix</keyword>
<comment type="caution">
    <text evidence="3">The sequence shown here is derived from an EMBL/GenBank/DDBJ whole genome shotgun (WGS) entry which is preliminary data.</text>
</comment>
<dbReference type="EMBL" id="AENN01000017">
    <property type="protein sequence ID" value="EFR30705.1"/>
    <property type="molecule type" value="Genomic_DNA"/>
</dbReference>
<evidence type="ECO:0000259" key="2">
    <source>
        <dbReference type="Pfam" id="PF09648"/>
    </source>
</evidence>